<gene>
    <name evidence="1" type="ORF">FMOSSE_LOCUS10975</name>
</gene>
<reference evidence="1" key="1">
    <citation type="submission" date="2021-06" db="EMBL/GenBank/DDBJ databases">
        <authorList>
            <person name="Kallberg Y."/>
            <person name="Tangrot J."/>
            <person name="Rosling A."/>
        </authorList>
    </citation>
    <scope>NUCLEOTIDE SEQUENCE</scope>
    <source>
        <strain evidence="1">87-6 pot B 2015</strain>
    </source>
</reference>
<protein>
    <submittedName>
        <fullName evidence="1">8127_t:CDS:1</fullName>
    </submittedName>
</protein>
<dbReference type="EMBL" id="CAJVPP010003949">
    <property type="protein sequence ID" value="CAG8640782.1"/>
    <property type="molecule type" value="Genomic_DNA"/>
</dbReference>
<proteinExistence type="predicted"/>
<dbReference type="Proteomes" id="UP000789375">
    <property type="component" value="Unassembled WGS sequence"/>
</dbReference>
<evidence type="ECO:0000313" key="1">
    <source>
        <dbReference type="EMBL" id="CAG8640782.1"/>
    </source>
</evidence>
<name>A0A9N9DI53_FUNMO</name>
<dbReference type="AlphaFoldDB" id="A0A9N9DI53"/>
<keyword evidence="2" id="KW-1185">Reference proteome</keyword>
<sequence>MIKEFKEEFETEVFGIEVFEVEEFGIEMFEAEEFGVVLGVKTRGYATLTLSVQLLLLGLIVLLHEHVLFQILNSVSQ</sequence>
<accession>A0A9N9DI53</accession>
<organism evidence="1 2">
    <name type="scientific">Funneliformis mosseae</name>
    <name type="common">Endomycorrhizal fungus</name>
    <name type="synonym">Glomus mosseae</name>
    <dbReference type="NCBI Taxonomy" id="27381"/>
    <lineage>
        <taxon>Eukaryota</taxon>
        <taxon>Fungi</taxon>
        <taxon>Fungi incertae sedis</taxon>
        <taxon>Mucoromycota</taxon>
        <taxon>Glomeromycotina</taxon>
        <taxon>Glomeromycetes</taxon>
        <taxon>Glomerales</taxon>
        <taxon>Glomeraceae</taxon>
        <taxon>Funneliformis</taxon>
    </lineage>
</organism>
<evidence type="ECO:0000313" key="2">
    <source>
        <dbReference type="Proteomes" id="UP000789375"/>
    </source>
</evidence>
<comment type="caution">
    <text evidence="1">The sequence shown here is derived from an EMBL/GenBank/DDBJ whole genome shotgun (WGS) entry which is preliminary data.</text>
</comment>